<gene>
    <name evidence="1" type="ORF">CCMSSC00406_0000305</name>
</gene>
<organism evidence="1 2">
    <name type="scientific">Pleurotus cornucopiae</name>
    <name type="common">Cornucopia mushroom</name>
    <dbReference type="NCBI Taxonomy" id="5321"/>
    <lineage>
        <taxon>Eukaryota</taxon>
        <taxon>Fungi</taxon>
        <taxon>Dikarya</taxon>
        <taxon>Basidiomycota</taxon>
        <taxon>Agaricomycotina</taxon>
        <taxon>Agaricomycetes</taxon>
        <taxon>Agaricomycetidae</taxon>
        <taxon>Agaricales</taxon>
        <taxon>Pleurotineae</taxon>
        <taxon>Pleurotaceae</taxon>
        <taxon>Pleurotus</taxon>
    </lineage>
</organism>
<name>A0ACB7IZA9_PLECO</name>
<sequence>MASDGPTNTSTTTQSKIATLALRKVRKLNSQVKELAQRCADLEHVVAQAEAEGRLSDYRPTIPTQLSPRNKLSKKRKVSGAERRASRTDNDRRSALLGAYVASLRVERASRLMNTLAKRRASDAIVIASRKEDADETRTTEGGAGSHSVTGNVPTTGAEGYTMGCELKRSVFLDRESTSGIRS</sequence>
<dbReference type="Proteomes" id="UP000824881">
    <property type="component" value="Unassembled WGS sequence"/>
</dbReference>
<evidence type="ECO:0000313" key="1">
    <source>
        <dbReference type="EMBL" id="KAG9223006.1"/>
    </source>
</evidence>
<evidence type="ECO:0000313" key="2">
    <source>
        <dbReference type="Proteomes" id="UP000824881"/>
    </source>
</evidence>
<dbReference type="EMBL" id="WQMT02000005">
    <property type="protein sequence ID" value="KAG9223006.1"/>
    <property type="molecule type" value="Genomic_DNA"/>
</dbReference>
<reference evidence="1 2" key="1">
    <citation type="journal article" date="2021" name="Appl. Environ. Microbiol.">
        <title>Genetic linkage and physical mapping for an oyster mushroom Pleurotus cornucopiae and QTL analysis for the trait cap color.</title>
        <authorList>
            <person name="Zhang Y."/>
            <person name="Gao W."/>
            <person name="Sonnenberg A."/>
            <person name="Chen Q."/>
            <person name="Zhang J."/>
            <person name="Huang C."/>
        </authorList>
    </citation>
    <scope>NUCLEOTIDE SEQUENCE [LARGE SCALE GENOMIC DNA]</scope>
    <source>
        <strain evidence="1">CCMSSC00406</strain>
    </source>
</reference>
<keyword evidence="2" id="KW-1185">Reference proteome</keyword>
<accession>A0ACB7IZA9</accession>
<protein>
    <submittedName>
        <fullName evidence="1">Uncharacterized protein</fullName>
    </submittedName>
</protein>
<comment type="caution">
    <text evidence="1">The sequence shown here is derived from an EMBL/GenBank/DDBJ whole genome shotgun (WGS) entry which is preliminary data.</text>
</comment>
<proteinExistence type="predicted"/>